<dbReference type="EMBL" id="JAPEIS010000016">
    <property type="protein sequence ID" value="KAJ8058725.1"/>
    <property type="molecule type" value="Genomic_DNA"/>
</dbReference>
<dbReference type="AlphaFoldDB" id="A0A9X0DDQ1"/>
<gene>
    <name evidence="2" type="ORF">OCU04_012896</name>
</gene>
<evidence type="ECO:0000313" key="3">
    <source>
        <dbReference type="Proteomes" id="UP001152300"/>
    </source>
</evidence>
<comment type="caution">
    <text evidence="2">The sequence shown here is derived from an EMBL/GenBank/DDBJ whole genome shotgun (WGS) entry which is preliminary data.</text>
</comment>
<evidence type="ECO:0000313" key="2">
    <source>
        <dbReference type="EMBL" id="KAJ8058725.1"/>
    </source>
</evidence>
<keyword evidence="1" id="KW-0732">Signal</keyword>
<feature type="chain" id="PRO_5040753421" evidence="1">
    <location>
        <begin position="31"/>
        <end position="203"/>
    </location>
</feature>
<sequence length="203" mass="21880">MASTAKQFTTRYLVSFLALPIMLFSNSACAFPAASATADPLVTKVVSNPTATLNERGSKGNLIWTSDVAAYTNCCQYTSEFGSNGAFRINLAGWGNTDNTPNVDVTLSQDECVPGLVANIKSRGGKIVDSSWTCVPSYGAPGDTFVYFELKKGDSEMVTDSLYAIDRISPAWKCLNDLDVYHDKVKACDIQMGNNLKSGKGRE</sequence>
<dbReference type="Proteomes" id="UP001152300">
    <property type="component" value="Unassembled WGS sequence"/>
</dbReference>
<feature type="signal peptide" evidence="1">
    <location>
        <begin position="1"/>
        <end position="30"/>
    </location>
</feature>
<protein>
    <submittedName>
        <fullName evidence="2">Uncharacterized protein</fullName>
    </submittedName>
</protein>
<reference evidence="2" key="1">
    <citation type="submission" date="2022-11" db="EMBL/GenBank/DDBJ databases">
        <title>Genome Resource of Sclerotinia nivalis Strain SnTB1, a Plant Pathogen Isolated from American Ginseng.</title>
        <authorList>
            <person name="Fan S."/>
        </authorList>
    </citation>
    <scope>NUCLEOTIDE SEQUENCE</scope>
    <source>
        <strain evidence="2">SnTB1</strain>
    </source>
</reference>
<keyword evidence="3" id="KW-1185">Reference proteome</keyword>
<name>A0A9X0DDQ1_9HELO</name>
<dbReference type="OrthoDB" id="3502192at2759"/>
<accession>A0A9X0DDQ1</accession>
<organism evidence="2 3">
    <name type="scientific">Sclerotinia nivalis</name>
    <dbReference type="NCBI Taxonomy" id="352851"/>
    <lineage>
        <taxon>Eukaryota</taxon>
        <taxon>Fungi</taxon>
        <taxon>Dikarya</taxon>
        <taxon>Ascomycota</taxon>
        <taxon>Pezizomycotina</taxon>
        <taxon>Leotiomycetes</taxon>
        <taxon>Helotiales</taxon>
        <taxon>Sclerotiniaceae</taxon>
        <taxon>Sclerotinia</taxon>
    </lineage>
</organism>
<evidence type="ECO:0000256" key="1">
    <source>
        <dbReference type="SAM" id="SignalP"/>
    </source>
</evidence>
<proteinExistence type="predicted"/>